<proteinExistence type="inferred from homology"/>
<evidence type="ECO:0000313" key="8">
    <source>
        <dbReference type="Proteomes" id="UP001217963"/>
    </source>
</evidence>
<dbReference type="EMBL" id="CP119065">
    <property type="protein sequence ID" value="WEL38388.1"/>
    <property type="molecule type" value="Genomic_DNA"/>
</dbReference>
<dbReference type="InterPro" id="IPR005707">
    <property type="entry name" value="Ribosomal_uS2_euk/arc"/>
</dbReference>
<dbReference type="SUPFAM" id="SSF52313">
    <property type="entry name" value="Ribosomal protein S2"/>
    <property type="match status" value="1"/>
</dbReference>
<evidence type="ECO:0000313" key="6">
    <source>
        <dbReference type="EMBL" id="WEL38388.1"/>
    </source>
</evidence>
<dbReference type="InterPro" id="IPR001865">
    <property type="entry name" value="Ribosomal_uS2"/>
</dbReference>
<dbReference type="EMBL" id="CP075150">
    <property type="protein sequence ID" value="UTX42931.1"/>
    <property type="molecule type" value="Genomic_DNA"/>
</dbReference>
<dbReference type="InterPro" id="IPR023591">
    <property type="entry name" value="Ribosomal_uS2_flav_dom_sf"/>
</dbReference>
<keyword evidence="8" id="KW-1185">Reference proteome</keyword>
<protein>
    <submittedName>
        <fullName evidence="6">Ribosomal protein S2</fullName>
    </submittedName>
    <submittedName>
        <fullName evidence="5">Ribosomal protein SA</fullName>
    </submittedName>
</protein>
<comment type="similarity">
    <text evidence="1 4">Belongs to the universal ribosomal protein uS2 family.</text>
</comment>
<name>A0A9Q9C2J7_ENCHE</name>
<dbReference type="Proteomes" id="UP001217963">
    <property type="component" value="Chromosome IV"/>
</dbReference>
<evidence type="ECO:0000256" key="1">
    <source>
        <dbReference type="ARBA" id="ARBA00006242"/>
    </source>
</evidence>
<organism evidence="5 7">
    <name type="scientific">Encephalitozoon hellem</name>
    <name type="common">Microsporidian parasite</name>
    <dbReference type="NCBI Taxonomy" id="27973"/>
    <lineage>
        <taxon>Eukaryota</taxon>
        <taxon>Fungi</taxon>
        <taxon>Fungi incertae sedis</taxon>
        <taxon>Microsporidia</taxon>
        <taxon>Unikaryonidae</taxon>
        <taxon>Encephalitozoon</taxon>
    </lineage>
</organism>
<dbReference type="GO" id="GO:0015935">
    <property type="term" value="C:small ribosomal subunit"/>
    <property type="evidence" value="ECO:0007669"/>
    <property type="project" value="InterPro"/>
</dbReference>
<dbReference type="GO" id="GO:0003735">
    <property type="term" value="F:structural constituent of ribosome"/>
    <property type="evidence" value="ECO:0007669"/>
    <property type="project" value="InterPro"/>
</dbReference>
<dbReference type="Proteomes" id="UP001059546">
    <property type="component" value="Chromosome IV"/>
</dbReference>
<keyword evidence="2 4" id="KW-0689">Ribosomal protein</keyword>
<reference evidence="6 8" key="2">
    <citation type="submission" date="2023-02" db="EMBL/GenBank/DDBJ databases">
        <title>Encephalitozoon hellem ATCC 50451 complete genome.</title>
        <authorList>
            <person name="Mascarenhas dos Santos A.C."/>
            <person name="Julian A.T."/>
            <person name="Pombert J.-F."/>
        </authorList>
    </citation>
    <scope>NUCLEOTIDE SEQUENCE [LARGE SCALE GENOMIC DNA]</scope>
    <source>
        <strain evidence="6 8">ATCC 50451</strain>
    </source>
</reference>
<evidence type="ECO:0000256" key="3">
    <source>
        <dbReference type="ARBA" id="ARBA00023274"/>
    </source>
</evidence>
<dbReference type="PROSITE" id="PS00963">
    <property type="entry name" value="RIBOSOMAL_S2_2"/>
    <property type="match status" value="1"/>
</dbReference>
<dbReference type="PANTHER" id="PTHR11489">
    <property type="entry name" value="40S RIBOSOMAL PROTEIN SA"/>
    <property type="match status" value="1"/>
</dbReference>
<dbReference type="OrthoDB" id="414863at2759"/>
<dbReference type="GO" id="GO:0006412">
    <property type="term" value="P:translation"/>
    <property type="evidence" value="ECO:0007669"/>
    <property type="project" value="InterPro"/>
</dbReference>
<dbReference type="Gene3D" id="3.40.50.10490">
    <property type="entry name" value="Glucose-6-phosphate isomerase like protein, domain 1"/>
    <property type="match status" value="1"/>
</dbReference>
<evidence type="ECO:0000256" key="2">
    <source>
        <dbReference type="ARBA" id="ARBA00022980"/>
    </source>
</evidence>
<sequence length="252" mass="27959">MPQDNTRISDSIKIPDEFVKLLILSQAHLGGTSTNKNFSRYMYGTRSQDKISIIDINAMWEKLIIAARAFCGIKHPSSIAVVSTKTFGRKPVVKFCEAVGATPITGRFIPGSFTNSEVKRMYDPRLLIVSDTYADKQAILESQHCNLPTIAFVNADNSLVGVDIAIPMNNRSPSAIAAGFFILSRLINYMKTGAELVRDMKEVELFLFRDSVELEQLVEEQLMDSANNILNVGKEEVLSNMVGGSVEEWNGF</sequence>
<keyword evidence="3 4" id="KW-0687">Ribonucleoprotein</keyword>
<dbReference type="Pfam" id="PF00318">
    <property type="entry name" value="Ribosomal_S2"/>
    <property type="match status" value="2"/>
</dbReference>
<dbReference type="AlphaFoldDB" id="A0A9Q9C2J7"/>
<dbReference type="PRINTS" id="PR00395">
    <property type="entry name" value="RIBOSOMALS2"/>
</dbReference>
<dbReference type="InterPro" id="IPR018130">
    <property type="entry name" value="Ribosomal_uS2_CS"/>
</dbReference>
<accession>A0A9Q9C2J7</accession>
<evidence type="ECO:0000256" key="4">
    <source>
        <dbReference type="RuleBase" id="RU003631"/>
    </source>
</evidence>
<reference evidence="5" key="1">
    <citation type="submission" date="2021-05" db="EMBL/GenBank/DDBJ databases">
        <title>Encephalitozoon hellem ATCC 50604 Complete Genome.</title>
        <authorList>
            <person name="Mascarenhas dos Santos A.C."/>
            <person name="Julian A.T."/>
            <person name="Pombert J.-F."/>
        </authorList>
    </citation>
    <scope>NUCLEOTIDE SEQUENCE</scope>
    <source>
        <strain evidence="5">ATCC 50604</strain>
    </source>
</reference>
<gene>
    <name evidence="5" type="ORF">GPU96_04g06610</name>
    <name evidence="6" type="ORF">PFJ87_04g00590</name>
</gene>
<evidence type="ECO:0000313" key="5">
    <source>
        <dbReference type="EMBL" id="UTX42931.1"/>
    </source>
</evidence>
<evidence type="ECO:0000313" key="7">
    <source>
        <dbReference type="Proteomes" id="UP001059546"/>
    </source>
</evidence>